<comment type="caution">
    <text evidence="2">The sequence shown here is derived from an EMBL/GenBank/DDBJ whole genome shotgun (WGS) entry which is preliminary data.</text>
</comment>
<protein>
    <submittedName>
        <fullName evidence="2">Uncharacterized protein</fullName>
    </submittedName>
</protein>
<organism evidence="2 3">
    <name type="scientific">Multifurca ochricompacta</name>
    <dbReference type="NCBI Taxonomy" id="376703"/>
    <lineage>
        <taxon>Eukaryota</taxon>
        <taxon>Fungi</taxon>
        <taxon>Dikarya</taxon>
        <taxon>Basidiomycota</taxon>
        <taxon>Agaricomycotina</taxon>
        <taxon>Agaricomycetes</taxon>
        <taxon>Russulales</taxon>
        <taxon>Russulaceae</taxon>
        <taxon>Multifurca</taxon>
    </lineage>
</organism>
<sequence>MTMSLILFCFSSATPAIHWPPIPDKDNGDELCGDLAKAIKSKNTTRLGHIDSSDLTLWKLNDFFPISPEDDLVSHVDHLRLERFSE</sequence>
<reference evidence="2" key="1">
    <citation type="journal article" date="2022" name="New Phytol.">
        <title>Evolutionary transition to the ectomycorrhizal habit in the genomes of a hyperdiverse lineage of mushroom-forming fungi.</title>
        <authorList>
            <person name="Looney B."/>
            <person name="Miyauchi S."/>
            <person name="Morin E."/>
            <person name="Drula E."/>
            <person name="Courty P.E."/>
            <person name="Kohler A."/>
            <person name="Kuo A."/>
            <person name="LaButti K."/>
            <person name="Pangilinan J."/>
            <person name="Lipzen A."/>
            <person name="Riley R."/>
            <person name="Andreopoulos W."/>
            <person name="He G."/>
            <person name="Johnson J."/>
            <person name="Nolan M."/>
            <person name="Tritt A."/>
            <person name="Barry K.W."/>
            <person name="Grigoriev I.V."/>
            <person name="Nagy L.G."/>
            <person name="Hibbett D."/>
            <person name="Henrissat B."/>
            <person name="Matheny P.B."/>
            <person name="Labbe J."/>
            <person name="Martin F.M."/>
        </authorList>
    </citation>
    <scope>NUCLEOTIDE SEQUENCE</scope>
    <source>
        <strain evidence="2">BPL690</strain>
    </source>
</reference>
<feature type="chain" id="PRO_5042098048" evidence="1">
    <location>
        <begin position="17"/>
        <end position="86"/>
    </location>
</feature>
<accession>A0AAD4M1G3</accession>
<gene>
    <name evidence="2" type="ORF">B0F90DRAFT_1743575</name>
</gene>
<evidence type="ECO:0000256" key="1">
    <source>
        <dbReference type="SAM" id="SignalP"/>
    </source>
</evidence>
<evidence type="ECO:0000313" key="2">
    <source>
        <dbReference type="EMBL" id="KAI0296942.1"/>
    </source>
</evidence>
<dbReference type="EMBL" id="WTXG01000043">
    <property type="protein sequence ID" value="KAI0296942.1"/>
    <property type="molecule type" value="Genomic_DNA"/>
</dbReference>
<dbReference type="AlphaFoldDB" id="A0AAD4M1G3"/>
<feature type="signal peptide" evidence="1">
    <location>
        <begin position="1"/>
        <end position="16"/>
    </location>
</feature>
<evidence type="ECO:0000313" key="3">
    <source>
        <dbReference type="Proteomes" id="UP001203297"/>
    </source>
</evidence>
<keyword evidence="3" id="KW-1185">Reference proteome</keyword>
<name>A0AAD4M1G3_9AGAM</name>
<dbReference type="Proteomes" id="UP001203297">
    <property type="component" value="Unassembled WGS sequence"/>
</dbReference>
<proteinExistence type="predicted"/>
<keyword evidence="1" id="KW-0732">Signal</keyword>